<evidence type="ECO:0000259" key="1">
    <source>
        <dbReference type="Pfam" id="PF15865"/>
    </source>
</evidence>
<dbReference type="Pfam" id="PF15865">
    <property type="entry name" value="Fanconi_A_N"/>
    <property type="match status" value="1"/>
</dbReference>
<reference evidence="2" key="1">
    <citation type="submission" date="2022-11" db="EMBL/GenBank/DDBJ databases">
        <title>Centuries of genome instability and evolution in soft-shell clam transmissible cancer (bioRxiv).</title>
        <authorList>
            <person name="Hart S.F.M."/>
            <person name="Yonemitsu M.A."/>
            <person name="Giersch R.M."/>
            <person name="Beal B.F."/>
            <person name="Arriagada G."/>
            <person name="Davis B.W."/>
            <person name="Ostrander E.A."/>
            <person name="Goff S.P."/>
            <person name="Metzger M.J."/>
        </authorList>
    </citation>
    <scope>NUCLEOTIDE SEQUENCE</scope>
    <source>
        <strain evidence="2">MELC-2E11</strain>
        <tissue evidence="2">Siphon/mantle</tissue>
    </source>
</reference>
<dbReference type="EMBL" id="CP111019">
    <property type="protein sequence ID" value="WAR12272.1"/>
    <property type="molecule type" value="Genomic_DNA"/>
</dbReference>
<feature type="domain" description="Fanconi anaemia group A protein N-terminal" evidence="1">
    <location>
        <begin position="46"/>
        <end position="110"/>
    </location>
</feature>
<organism evidence="2 3">
    <name type="scientific">Mya arenaria</name>
    <name type="common">Soft-shell clam</name>
    <dbReference type="NCBI Taxonomy" id="6604"/>
    <lineage>
        <taxon>Eukaryota</taxon>
        <taxon>Metazoa</taxon>
        <taxon>Spiralia</taxon>
        <taxon>Lophotrochozoa</taxon>
        <taxon>Mollusca</taxon>
        <taxon>Bivalvia</taxon>
        <taxon>Autobranchia</taxon>
        <taxon>Heteroconchia</taxon>
        <taxon>Euheterodonta</taxon>
        <taxon>Imparidentia</taxon>
        <taxon>Neoheterodontei</taxon>
        <taxon>Myida</taxon>
        <taxon>Myoidea</taxon>
        <taxon>Myidae</taxon>
        <taxon>Mya</taxon>
    </lineage>
</organism>
<dbReference type="PANTHER" id="PTHR12047:SF2">
    <property type="entry name" value="FANCONI ANEMIA GROUP A PROTEIN"/>
    <property type="match status" value="1"/>
</dbReference>
<evidence type="ECO:0000313" key="3">
    <source>
        <dbReference type="Proteomes" id="UP001164746"/>
    </source>
</evidence>
<protein>
    <submittedName>
        <fullName evidence="2">FANCA-like protein</fullName>
    </submittedName>
</protein>
<dbReference type="PANTHER" id="PTHR12047">
    <property type="entry name" value="FANCONI ANEMIA GROUP A PROTEIN"/>
    <property type="match status" value="1"/>
</dbReference>
<evidence type="ECO:0000313" key="2">
    <source>
        <dbReference type="EMBL" id="WAR12272.1"/>
    </source>
</evidence>
<sequence length="539" mass="59335">MLLPLSMDEVLTVLRHVLDLQEVNWLLLLSLVSVTIVCLPHADKHFLVTGLLLARQACLQGPHVYMSYPDWFQKTFSDGGTSPASTRRSFTFFIKFLSDLMPYETAQHIKSGKTSVSVEVDSAVRVFMDLDSDDDMELSPLEHLQSSLQHLITGKEKTAKHTEMELVSCVCERVEGVLSLTPQQTLDLPLCITLNIHDSMMDIGVLKFIYLATRLTPELRYHDMDMLVVMGTSSCVKAIFTSDVFQKILQKHMELTWAISTSPTPQLPWLQEQLNRLLIGCTDDTGKQTVVSAFFRLCVCLPPHLLWSDVPHVVTSADHPGVTSAVDTINNLLSVRMCSSAGCGGRMLDELCLRCPVLHVSILVLELALEIVVLQLSYELYLGEPKRPIVIKHLEASLQPLLSQSGQEGVAHLLSGGVDERSAACCAHPGSLTHKLTVLRCVSRNMEVVSPVIADSMDLLSSLLLLYSKVVEAYDGGDTDHDLVAEAIDGGGNEMLQVSSFIQGLISTFSVATLQHLDQDLVLSCGPAITETFINRLAT</sequence>
<proteinExistence type="predicted"/>
<dbReference type="Proteomes" id="UP001164746">
    <property type="component" value="Chromosome 8"/>
</dbReference>
<dbReference type="InterPro" id="IPR031729">
    <property type="entry name" value="Fanconi_A_N"/>
</dbReference>
<gene>
    <name evidence="2" type="ORF">MAR_026452</name>
</gene>
<accession>A0ABY7ESX0</accession>
<keyword evidence="3" id="KW-1185">Reference proteome</keyword>
<name>A0ABY7ESX0_MYAAR</name>
<dbReference type="InterPro" id="IPR003516">
    <property type="entry name" value="FANCA"/>
</dbReference>